<keyword evidence="2" id="KW-0812">Transmembrane</keyword>
<dbReference type="EMBL" id="JAHRIP010075509">
    <property type="protein sequence ID" value="MEQ2310138.1"/>
    <property type="molecule type" value="Genomic_DNA"/>
</dbReference>
<evidence type="ECO:0000313" key="3">
    <source>
        <dbReference type="EMBL" id="MEQ2310138.1"/>
    </source>
</evidence>
<evidence type="ECO:0000313" key="4">
    <source>
        <dbReference type="Proteomes" id="UP001469553"/>
    </source>
</evidence>
<comment type="caution">
    <text evidence="3">The sequence shown here is derived from an EMBL/GenBank/DDBJ whole genome shotgun (WGS) entry which is preliminary data.</text>
</comment>
<keyword evidence="2" id="KW-1133">Transmembrane helix</keyword>
<dbReference type="Proteomes" id="UP001469553">
    <property type="component" value="Unassembled WGS sequence"/>
</dbReference>
<sequence>MDEFSTRTYGTSGPDNRPLFGETSARDRIINMVMGGFTSVVVLVSLSLLGVDPLSSQFDLNLFNPYWILLQAASYGQSPPDPFFLRLNAEAAIFKSNQWF</sequence>
<gene>
    <name evidence="3" type="ORF">AMECASPLE_005842</name>
</gene>
<evidence type="ECO:0000256" key="2">
    <source>
        <dbReference type="SAM" id="Phobius"/>
    </source>
</evidence>
<accession>A0ABV0ZV51</accession>
<keyword evidence="2" id="KW-0472">Membrane</keyword>
<proteinExistence type="predicted"/>
<protein>
    <submittedName>
        <fullName evidence="3">Uncharacterized protein</fullName>
    </submittedName>
</protein>
<name>A0ABV0ZV51_9TELE</name>
<reference evidence="3 4" key="1">
    <citation type="submission" date="2021-06" db="EMBL/GenBank/DDBJ databases">
        <authorList>
            <person name="Palmer J.M."/>
        </authorList>
    </citation>
    <scope>NUCLEOTIDE SEQUENCE [LARGE SCALE GENOMIC DNA]</scope>
    <source>
        <strain evidence="3 4">AS_MEX2019</strain>
        <tissue evidence="3">Muscle</tissue>
    </source>
</reference>
<feature type="compositionally biased region" description="Polar residues" evidence="1">
    <location>
        <begin position="1"/>
        <end position="14"/>
    </location>
</feature>
<keyword evidence="4" id="KW-1185">Reference proteome</keyword>
<feature type="transmembrane region" description="Helical" evidence="2">
    <location>
        <begin position="29"/>
        <end position="51"/>
    </location>
</feature>
<dbReference type="InterPro" id="IPR022564">
    <property type="entry name" value="DUF2678"/>
</dbReference>
<feature type="region of interest" description="Disordered" evidence="1">
    <location>
        <begin position="1"/>
        <end position="21"/>
    </location>
</feature>
<dbReference type="PANTHER" id="PTHR28603:SF1">
    <property type="entry name" value="TRANSMEMBRANE PROTEIN 243"/>
    <property type="match status" value="1"/>
</dbReference>
<organism evidence="3 4">
    <name type="scientific">Ameca splendens</name>
    <dbReference type="NCBI Taxonomy" id="208324"/>
    <lineage>
        <taxon>Eukaryota</taxon>
        <taxon>Metazoa</taxon>
        <taxon>Chordata</taxon>
        <taxon>Craniata</taxon>
        <taxon>Vertebrata</taxon>
        <taxon>Euteleostomi</taxon>
        <taxon>Actinopterygii</taxon>
        <taxon>Neopterygii</taxon>
        <taxon>Teleostei</taxon>
        <taxon>Neoteleostei</taxon>
        <taxon>Acanthomorphata</taxon>
        <taxon>Ovalentaria</taxon>
        <taxon>Atherinomorphae</taxon>
        <taxon>Cyprinodontiformes</taxon>
        <taxon>Goodeidae</taxon>
        <taxon>Ameca</taxon>
    </lineage>
</organism>
<dbReference type="PANTHER" id="PTHR28603">
    <property type="entry name" value="TRANSMEMBRANE PROTEIN 243"/>
    <property type="match status" value="1"/>
</dbReference>
<evidence type="ECO:0000256" key="1">
    <source>
        <dbReference type="SAM" id="MobiDB-lite"/>
    </source>
</evidence>
<dbReference type="Pfam" id="PF10856">
    <property type="entry name" value="DUF2678"/>
    <property type="match status" value="1"/>
</dbReference>